<sequence>MQYRDAQPGDPVISELNHKIDDNRVVLRWQWPEGVAVVYIAKQLADPGVNGQEDTEALPPFSSLKLFTREEYKAAGSYRDRIDGIGRVRYTVYPAVREDGDTFVIRQQDGANRLELSTGKAKIRYAVHHKKGWFRSRKTVQIQVTAEVPVPQEALCYVKKRGGYPADREDGTLYPFTAPFVAGRNVLPAVEVGGDEFVRLFFTDGQKYGTVYELVPE</sequence>
<organism evidence="1 2">
    <name type="scientific">Paenibacillus terrae</name>
    <dbReference type="NCBI Taxonomy" id="159743"/>
    <lineage>
        <taxon>Bacteria</taxon>
        <taxon>Bacillati</taxon>
        <taxon>Bacillota</taxon>
        <taxon>Bacilli</taxon>
        <taxon>Bacillales</taxon>
        <taxon>Paenibacillaceae</taxon>
        <taxon>Paenibacillus</taxon>
    </lineage>
</organism>
<evidence type="ECO:0000313" key="1">
    <source>
        <dbReference type="EMBL" id="KJD46164.1"/>
    </source>
</evidence>
<reference evidence="1 2" key="1">
    <citation type="submission" date="2014-11" db="EMBL/GenBank/DDBJ databases">
        <title>Draft Genome Sequences of Paenibacillus polymyxa NRRL B-30509 and Paenibacillus terrae NRRL B-30644, Strains from a Poultry Environment that Produce Tridecaptin A and Paenicidins.</title>
        <authorList>
            <person name="van Belkum M.J."/>
            <person name="Lohans C.T."/>
            <person name="Vederas J.C."/>
        </authorList>
    </citation>
    <scope>NUCLEOTIDE SEQUENCE [LARGE SCALE GENOMIC DNA]</scope>
    <source>
        <strain evidence="1 2">NRRL B-30644</strain>
    </source>
</reference>
<name>A0A0D7X4H9_9BACL</name>
<dbReference type="EMBL" id="JTHP01000010">
    <property type="protein sequence ID" value="KJD46164.1"/>
    <property type="molecule type" value="Genomic_DNA"/>
</dbReference>
<accession>A0A0D7X4H9</accession>
<dbReference type="Proteomes" id="UP000032534">
    <property type="component" value="Unassembled WGS sequence"/>
</dbReference>
<proteinExistence type="predicted"/>
<gene>
    <name evidence="1" type="ORF">QD47_07355</name>
</gene>
<protein>
    <submittedName>
        <fullName evidence="1">Beta-mannanase</fullName>
    </submittedName>
</protein>
<dbReference type="OrthoDB" id="2912988at2"/>
<keyword evidence="2" id="KW-1185">Reference proteome</keyword>
<comment type="caution">
    <text evidence="1">The sequence shown here is derived from an EMBL/GenBank/DDBJ whole genome shotgun (WGS) entry which is preliminary data.</text>
</comment>
<dbReference type="RefSeq" id="WP_044645515.1">
    <property type="nucleotide sequence ID" value="NZ_JTHP01000010.1"/>
</dbReference>
<dbReference type="AlphaFoldDB" id="A0A0D7X4H9"/>
<evidence type="ECO:0000313" key="2">
    <source>
        <dbReference type="Proteomes" id="UP000032534"/>
    </source>
</evidence>
<dbReference type="PATRIC" id="fig|159743.3.peg.1614"/>